<dbReference type="SUPFAM" id="SSF55073">
    <property type="entry name" value="Nucleotide cyclase"/>
    <property type="match status" value="1"/>
</dbReference>
<keyword evidence="3" id="KW-0812">Transmembrane</keyword>
<evidence type="ECO:0000256" key="2">
    <source>
        <dbReference type="ARBA" id="ARBA00022636"/>
    </source>
</evidence>
<dbReference type="PANTHER" id="PTHR44757:SF2">
    <property type="entry name" value="BIOFILM ARCHITECTURE MAINTENANCE PROTEIN MBAA"/>
    <property type="match status" value="1"/>
</dbReference>
<dbReference type="Gene3D" id="3.30.70.270">
    <property type="match status" value="1"/>
</dbReference>
<dbReference type="SMART" id="SM00267">
    <property type="entry name" value="GGDEF"/>
    <property type="match status" value="1"/>
</dbReference>
<dbReference type="SMART" id="SM00052">
    <property type="entry name" value="EAL"/>
    <property type="match status" value="1"/>
</dbReference>
<dbReference type="InterPro" id="IPR048533">
    <property type="entry name" value="VUPS"/>
</dbReference>
<dbReference type="InterPro" id="IPR043128">
    <property type="entry name" value="Rev_trsase/Diguanyl_cyclase"/>
</dbReference>
<dbReference type="InterPro" id="IPR052155">
    <property type="entry name" value="Biofilm_reg_signaling"/>
</dbReference>
<keyword evidence="3" id="KW-0472">Membrane</keyword>
<accession>A0A6G7CHZ6</accession>
<sequence length="729" mass="80946">MMTSILCVLVERDVFILRHLIRLVIIVDLFNVLFAGLAEYTLEQDVVNPHSIPAEFFHISTPFIILGGVLIITELAVLFFLFEKLKNLKLPMFASALVYLLGFICVLVADGIAFPLIAFGVSEPVVNIVIGGLSGKVLMASAFSVPLALYILVKRREFTQYLQGEPLDWKLMFRSSRDLMKEIEDKEYGLKQAETVFEHSNDGLAVIDNQGVVLRCNSAFAQFTGKSVQSITSASKTLTSLLNLEPSFVMSLDESSSEQKIEIEFQGHHGLLTVTNVEKTKGRSALKIVSLTNIDDLMAAQDQLHYLASHDILTGLPNRRVLDDALSHEDLIHSALIMFDVDHFKDINDSYGHASGDALLNKIAQMLPKVSGEQFGQDGYVLARTGGDEFALLIKNADLSSCEALCQKVQKLMTRPYYLGNDIHVYSSLSMGIALQQNVELEDLFQSADAAMYVAKHAKRGSYQFYEQSFTDASQRTLILSNRLREALEKQALEVYYQPQVHAGTGGMIGVEALVRWNDGGNWVSPAEFIPVAERSGLIDQLGMYVLETACRDAQIWFAKTGVETLKLSVNVSAHQLRFDQLYEQVTSVLNKTGFPAKALQLELTESAFLEREQEVIPQLEKIRDLGVSLAIDDFGTGYSSLSYLHALPISTLKIDRSFISRLPADTTQQQLCRTIVQLATNLQLSVVVEGVETAEQRDFVVAEGCQVIQGYFYSKPVSCSEITNMLLS</sequence>
<dbReference type="EMBL" id="CP049331">
    <property type="protein sequence ID" value="QIH41666.1"/>
    <property type="molecule type" value="Genomic_DNA"/>
</dbReference>
<dbReference type="EC" id="3.1.4.52" evidence="1"/>
<dbReference type="FunFam" id="3.20.20.450:FF:000001">
    <property type="entry name" value="Cyclic di-GMP phosphodiesterase yahA"/>
    <property type="match status" value="1"/>
</dbReference>
<dbReference type="CDD" id="cd01949">
    <property type="entry name" value="GGDEF"/>
    <property type="match status" value="1"/>
</dbReference>
<dbReference type="GO" id="GO:0071111">
    <property type="term" value="F:cyclic-guanylate-specific phosphodiesterase activity"/>
    <property type="evidence" value="ECO:0007669"/>
    <property type="project" value="UniProtKB-EC"/>
</dbReference>
<feature type="transmembrane region" description="Helical" evidence="3">
    <location>
        <begin position="94"/>
        <end position="119"/>
    </location>
</feature>
<evidence type="ECO:0000256" key="3">
    <source>
        <dbReference type="SAM" id="Phobius"/>
    </source>
</evidence>
<feature type="transmembrane region" description="Helical" evidence="3">
    <location>
        <begin position="62"/>
        <end position="82"/>
    </location>
</feature>
<dbReference type="Pfam" id="PF13188">
    <property type="entry name" value="PAS_8"/>
    <property type="match status" value="1"/>
</dbReference>
<feature type="domain" description="GGDEF" evidence="5">
    <location>
        <begin position="332"/>
        <end position="468"/>
    </location>
</feature>
<dbReference type="PROSITE" id="PS50883">
    <property type="entry name" value="EAL"/>
    <property type="match status" value="1"/>
</dbReference>
<evidence type="ECO:0000259" key="4">
    <source>
        <dbReference type="PROSITE" id="PS50883"/>
    </source>
</evidence>
<dbReference type="InterPro" id="IPR000014">
    <property type="entry name" value="PAS"/>
</dbReference>
<dbReference type="NCBIfam" id="TIGR00254">
    <property type="entry name" value="GGDEF"/>
    <property type="match status" value="1"/>
</dbReference>
<dbReference type="PANTHER" id="PTHR44757">
    <property type="entry name" value="DIGUANYLATE CYCLASE DGCP"/>
    <property type="match status" value="1"/>
</dbReference>
<dbReference type="Gene3D" id="3.20.20.450">
    <property type="entry name" value="EAL domain"/>
    <property type="match status" value="1"/>
</dbReference>
<dbReference type="InterPro" id="IPR035965">
    <property type="entry name" value="PAS-like_dom_sf"/>
</dbReference>
<keyword evidence="3" id="KW-1133">Transmembrane helix</keyword>
<dbReference type="InterPro" id="IPR029787">
    <property type="entry name" value="Nucleotide_cyclase"/>
</dbReference>
<dbReference type="Pfam" id="PF00990">
    <property type="entry name" value="GGDEF"/>
    <property type="match status" value="1"/>
</dbReference>
<dbReference type="CDD" id="cd01948">
    <property type="entry name" value="EAL"/>
    <property type="match status" value="1"/>
</dbReference>
<organism evidence="6 7">
    <name type="scientific">Vibrio ziniensis</name>
    <dbReference type="NCBI Taxonomy" id="2711221"/>
    <lineage>
        <taxon>Bacteria</taxon>
        <taxon>Pseudomonadati</taxon>
        <taxon>Pseudomonadota</taxon>
        <taxon>Gammaproteobacteria</taxon>
        <taxon>Vibrionales</taxon>
        <taxon>Vibrionaceae</taxon>
        <taxon>Vibrio</taxon>
    </lineage>
</organism>
<keyword evidence="2" id="KW-0973">c-di-GMP</keyword>
<dbReference type="SUPFAM" id="SSF141868">
    <property type="entry name" value="EAL domain-like"/>
    <property type="match status" value="1"/>
</dbReference>
<dbReference type="InterPro" id="IPR001633">
    <property type="entry name" value="EAL_dom"/>
</dbReference>
<protein>
    <recommendedName>
        <fullName evidence="1">cyclic-guanylate-specific phosphodiesterase</fullName>
        <ecNumber evidence="1">3.1.4.52</ecNumber>
    </recommendedName>
</protein>
<dbReference type="Proteomes" id="UP000503003">
    <property type="component" value="Chromosome 1"/>
</dbReference>
<dbReference type="InterPro" id="IPR035919">
    <property type="entry name" value="EAL_sf"/>
</dbReference>
<dbReference type="Pfam" id="PF20973">
    <property type="entry name" value="VUPS"/>
    <property type="match status" value="1"/>
</dbReference>
<dbReference type="Gene3D" id="3.30.450.20">
    <property type="entry name" value="PAS domain"/>
    <property type="match status" value="1"/>
</dbReference>
<dbReference type="KEGG" id="vzi:G5S32_06560"/>
<feature type="domain" description="EAL" evidence="4">
    <location>
        <begin position="477"/>
        <end position="729"/>
    </location>
</feature>
<reference evidence="6 7" key="1">
    <citation type="submission" date="2020-02" db="EMBL/GenBank/DDBJ databases">
        <title>A complete genome of a marine bacterium Vibrio sp. ZWAL4003 isolated from the mangrove sediment with the ability to degrade polysaccharides.</title>
        <authorList>
            <person name="Wu J."/>
            <person name="Qu W."/>
            <person name="Zeng R."/>
        </authorList>
    </citation>
    <scope>NUCLEOTIDE SEQUENCE [LARGE SCALE GENOMIC DNA]</scope>
    <source>
        <strain evidence="6 7">ZWAL4003</strain>
    </source>
</reference>
<proteinExistence type="predicted"/>
<evidence type="ECO:0000256" key="1">
    <source>
        <dbReference type="ARBA" id="ARBA00012282"/>
    </source>
</evidence>
<feature type="transmembrane region" description="Helical" evidence="3">
    <location>
        <begin position="20"/>
        <end position="42"/>
    </location>
</feature>
<dbReference type="PROSITE" id="PS50887">
    <property type="entry name" value="GGDEF"/>
    <property type="match status" value="1"/>
</dbReference>
<gene>
    <name evidence="6" type="ORF">G5S32_06560</name>
</gene>
<evidence type="ECO:0000259" key="5">
    <source>
        <dbReference type="PROSITE" id="PS50887"/>
    </source>
</evidence>
<dbReference type="Pfam" id="PF00563">
    <property type="entry name" value="EAL"/>
    <property type="match status" value="1"/>
</dbReference>
<evidence type="ECO:0000313" key="7">
    <source>
        <dbReference type="Proteomes" id="UP000503003"/>
    </source>
</evidence>
<dbReference type="SUPFAM" id="SSF55785">
    <property type="entry name" value="PYP-like sensor domain (PAS domain)"/>
    <property type="match status" value="1"/>
</dbReference>
<dbReference type="AlphaFoldDB" id="A0A6G7CHZ6"/>
<dbReference type="InterPro" id="IPR000160">
    <property type="entry name" value="GGDEF_dom"/>
</dbReference>
<keyword evidence="7" id="KW-1185">Reference proteome</keyword>
<evidence type="ECO:0000313" key="6">
    <source>
        <dbReference type="EMBL" id="QIH41666.1"/>
    </source>
</evidence>
<name>A0A6G7CHZ6_9VIBR</name>